<feature type="domain" description="Ice-binding protein C-terminal" evidence="3">
    <location>
        <begin position="938"/>
        <end position="961"/>
    </location>
</feature>
<dbReference type="eggNOG" id="COG3291">
    <property type="taxonomic scope" value="Bacteria"/>
</dbReference>
<feature type="signal peptide" evidence="1">
    <location>
        <begin position="1"/>
        <end position="25"/>
    </location>
</feature>
<dbReference type="EMBL" id="DF820467">
    <property type="protein sequence ID" value="GAK58510.1"/>
    <property type="molecule type" value="Genomic_DNA"/>
</dbReference>
<dbReference type="Pfam" id="PF07589">
    <property type="entry name" value="PEP-CTERM"/>
    <property type="match status" value="1"/>
</dbReference>
<dbReference type="Pfam" id="PF21959">
    <property type="entry name" value="DUF6923"/>
    <property type="match status" value="1"/>
</dbReference>
<feature type="domain" description="Choice-of-anchor A" evidence="4">
    <location>
        <begin position="28"/>
        <end position="277"/>
    </location>
</feature>
<dbReference type="InterPro" id="IPR013424">
    <property type="entry name" value="Ice-binding_C"/>
</dbReference>
<dbReference type="Proteomes" id="UP000030661">
    <property type="component" value="Unassembled WGS sequence"/>
</dbReference>
<dbReference type="NCBIfam" id="TIGR01451">
    <property type="entry name" value="B_ant_repeat"/>
    <property type="match status" value="1"/>
</dbReference>
<dbReference type="InterPro" id="IPR054215">
    <property type="entry name" value="DUF6923"/>
</dbReference>
<evidence type="ECO:0000256" key="1">
    <source>
        <dbReference type="SAM" id="SignalP"/>
    </source>
</evidence>
<evidence type="ECO:0000259" key="5">
    <source>
        <dbReference type="Pfam" id="PF21959"/>
    </source>
</evidence>
<dbReference type="NCBIfam" id="TIGR02595">
    <property type="entry name" value="PEP_CTERM"/>
    <property type="match status" value="1"/>
</dbReference>
<evidence type="ECO:0000313" key="6">
    <source>
        <dbReference type="EMBL" id="GAK58510.1"/>
    </source>
</evidence>
<evidence type="ECO:0000313" key="7">
    <source>
        <dbReference type="Proteomes" id="UP000030661"/>
    </source>
</evidence>
<feature type="domain" description="DUF6923" evidence="5">
    <location>
        <begin position="761"/>
        <end position="914"/>
    </location>
</feature>
<evidence type="ECO:0000259" key="4">
    <source>
        <dbReference type="Pfam" id="PF20597"/>
    </source>
</evidence>
<keyword evidence="7" id="KW-1185">Reference proteome</keyword>
<feature type="chain" id="PRO_5001755478" evidence="1">
    <location>
        <begin position="26"/>
        <end position="962"/>
    </location>
</feature>
<dbReference type="InterPro" id="IPR026588">
    <property type="entry name" value="Choice_anch_A"/>
</dbReference>
<organism evidence="6">
    <name type="scientific">Vecturithrix granuli</name>
    <dbReference type="NCBI Taxonomy" id="1499967"/>
    <lineage>
        <taxon>Bacteria</taxon>
        <taxon>Candidatus Moduliflexota</taxon>
        <taxon>Candidatus Vecturitrichia</taxon>
        <taxon>Candidatus Vecturitrichales</taxon>
        <taxon>Candidatus Vecturitrichaceae</taxon>
        <taxon>Candidatus Vecturithrix</taxon>
    </lineage>
</organism>
<dbReference type="eggNOG" id="COG2304">
    <property type="taxonomic scope" value="Bacteria"/>
</dbReference>
<dbReference type="STRING" id="1499967.U27_05484"/>
<gene>
    <name evidence="6" type="ORF">U27_05484</name>
</gene>
<dbReference type="Pfam" id="PF01345">
    <property type="entry name" value="DUF11"/>
    <property type="match status" value="1"/>
</dbReference>
<dbReference type="InterPro" id="IPR001434">
    <property type="entry name" value="OmcB-like_DUF11"/>
</dbReference>
<keyword evidence="1" id="KW-0732">Signal</keyword>
<name>A0A081C1Q5_VECG1</name>
<dbReference type="InterPro" id="IPR047589">
    <property type="entry name" value="DUF11_rpt"/>
</dbReference>
<dbReference type="NCBIfam" id="TIGR04215">
    <property type="entry name" value="choice_anch_A"/>
    <property type="match status" value="1"/>
</dbReference>
<protein>
    <submittedName>
        <fullName evidence="6">von Willebrand factor type A domain protein</fullName>
    </submittedName>
</protein>
<dbReference type="Gene3D" id="2.60.40.10">
    <property type="entry name" value="Immunoglobulins"/>
    <property type="match status" value="1"/>
</dbReference>
<evidence type="ECO:0000259" key="2">
    <source>
        <dbReference type="Pfam" id="PF01345"/>
    </source>
</evidence>
<proteinExistence type="predicted"/>
<accession>A0A081C1Q5</accession>
<dbReference type="SUPFAM" id="SSF101898">
    <property type="entry name" value="NHL repeat"/>
    <property type="match status" value="1"/>
</dbReference>
<dbReference type="InterPro" id="IPR013783">
    <property type="entry name" value="Ig-like_fold"/>
</dbReference>
<feature type="domain" description="DUF11" evidence="2">
    <location>
        <begin position="558"/>
        <end position="674"/>
    </location>
</feature>
<dbReference type="Pfam" id="PF20597">
    <property type="entry name" value="pAdhesive_15"/>
    <property type="match status" value="1"/>
</dbReference>
<reference evidence="6" key="1">
    <citation type="journal article" date="2015" name="PeerJ">
        <title>First genomic representation of candidate bacterial phylum KSB3 points to enhanced environmental sensing as a trigger of wastewater bulking.</title>
        <authorList>
            <person name="Sekiguchi Y."/>
            <person name="Ohashi A."/>
            <person name="Parks D.H."/>
            <person name="Yamauchi T."/>
            <person name="Tyson G.W."/>
            <person name="Hugenholtz P."/>
        </authorList>
    </citation>
    <scope>NUCLEOTIDE SEQUENCE [LARGE SCALE GENOMIC DNA]</scope>
</reference>
<dbReference type="AlphaFoldDB" id="A0A081C1Q5"/>
<sequence>MKRYCLFFVVFLMAFVSFLPMLAGASVLGTAGEFNTFIFGDYACTSDAEGRVAVGGNMTVSSYSVADKLTPAEVAKYVDTLIVGGNLTFTNGRVYYGNILVGGSAAGVSSSVISGLAAGAQLIAGEPVPIDFTAEKTYLRSLSAQLAQLPANGKVEERWSGGFYLIGDGTSALQVFNLNGTKILSANTFIVENIPTGATVLFNISGASAGLKNMSMESLTSFQNTTLYNFYQATTLQLSGIAVRGSVLAPFAVVNNPQGVIWGTIIAASWNGMMQQNHVPFTGEIDSVVIKLNDNKDSQYKITFVERDGNTWTYKVEELKGRSLSHWDLGISSCLNHITGYTPTTGFSQGTDGSTGFIGIKWDLADKFTSGNFSFTLDSDYPEDIVEVLAKAGSTYAIGNITGPNCESAPQPPAEPSCELFLNGISAVSDGNPWTSDEGNTAWWTNQNGETDTITVNLENITFPVTYRWQLSFPTDHSKVTELMAGYEEGTMVYNKGEGEFTSGGTYNIDIPYPSQGQWGAPSLDGYGTYESHVTLWISGPCDDQNWDHWYKAPWQSDLSVTKTAPAQAEVGDTLTYMITVTNNGPQNSQVYEGRGVKLTDALPAGVTLLSVIPSQGSCDQSVACDLGAINYLQSATVEVQVKVGQAGTITNTATVSPERPGDSNLENNTASVETTVIAPQTPETPKQDVLLIGINDDLDRFEIYNTATKEKSFPKAFEIVIMDSGERQRVEAQKVPDEIDSLVYVSEGTYYGIQSFENPEGTSQLYKFTLNHDTTEITIEKIGQPFSGTDIDSIEYGDGVFYAMDNNTHSLLVIDMNGNLISSTNLSDLGLTNVAGLAYKDGLLYASDTNAENSSLFRINVMNGLDNLFDSSIQYIGQIGYGQVGALTFVDDILYGASDLQNSLFSIDLGTGFGTFMDNWGTAIEGIAVVHPGATAAVPEPGTLVLIGLGILGIHYVRRKR</sequence>
<dbReference type="HOGENOM" id="CLU_307307_0_0_0"/>
<evidence type="ECO:0000259" key="3">
    <source>
        <dbReference type="Pfam" id="PF07589"/>
    </source>
</evidence>